<dbReference type="AlphaFoldDB" id="A0A9P0Z2R1"/>
<protein>
    <recommendedName>
        <fullName evidence="8">CASP-like protein</fullName>
    </recommendedName>
</protein>
<sequence length="152" mass="16793">MDGVSACAAMGTQASLASRLVLTACSIVSLLFICYASHFYEYTSFWLLAIAMGLQIPWSLALAVADCYFIFFPRNQTQLPWFTLAVISMDWIFAFLSLAASSATASTTYFLFPACEITACHHYQMASAAGFLCYVLLFGCSLSNLWILPWLL</sequence>
<dbReference type="PANTHER" id="PTHR32021:SF30">
    <property type="entry name" value="CASP-LIKE PROTEIN 5C1"/>
    <property type="match status" value="1"/>
</dbReference>
<dbReference type="OrthoDB" id="10295657at2759"/>
<name>A0A9P0Z2R1_CUSEU</name>
<comment type="subcellular location">
    <subcellularLocation>
        <location evidence="1 8">Cell membrane</location>
        <topology evidence="1 8">Multi-pass membrane protein</topology>
    </subcellularLocation>
</comment>
<evidence type="ECO:0000256" key="4">
    <source>
        <dbReference type="ARBA" id="ARBA00022475"/>
    </source>
</evidence>
<organism evidence="10 11">
    <name type="scientific">Cuscuta europaea</name>
    <name type="common">European dodder</name>
    <dbReference type="NCBI Taxonomy" id="41803"/>
    <lineage>
        <taxon>Eukaryota</taxon>
        <taxon>Viridiplantae</taxon>
        <taxon>Streptophyta</taxon>
        <taxon>Embryophyta</taxon>
        <taxon>Tracheophyta</taxon>
        <taxon>Spermatophyta</taxon>
        <taxon>Magnoliopsida</taxon>
        <taxon>eudicotyledons</taxon>
        <taxon>Gunneridae</taxon>
        <taxon>Pentapetalae</taxon>
        <taxon>asterids</taxon>
        <taxon>lamiids</taxon>
        <taxon>Solanales</taxon>
        <taxon>Convolvulaceae</taxon>
        <taxon>Cuscuteae</taxon>
        <taxon>Cuscuta</taxon>
        <taxon>Cuscuta subgen. Cuscuta</taxon>
    </lineage>
</organism>
<dbReference type="InterPro" id="IPR045009">
    <property type="entry name" value="CASPL-5"/>
</dbReference>
<keyword evidence="5 8" id="KW-0812">Transmembrane</keyword>
<evidence type="ECO:0000256" key="3">
    <source>
        <dbReference type="ARBA" id="ARBA00011489"/>
    </source>
</evidence>
<dbReference type="InterPro" id="IPR006702">
    <property type="entry name" value="CASP_dom"/>
</dbReference>
<evidence type="ECO:0000256" key="1">
    <source>
        <dbReference type="ARBA" id="ARBA00004651"/>
    </source>
</evidence>
<keyword evidence="4 8" id="KW-1003">Cell membrane</keyword>
<keyword evidence="11" id="KW-1185">Reference proteome</keyword>
<keyword evidence="7 8" id="KW-0472">Membrane</keyword>
<evidence type="ECO:0000256" key="6">
    <source>
        <dbReference type="ARBA" id="ARBA00022989"/>
    </source>
</evidence>
<feature type="transmembrane region" description="Helical" evidence="8">
    <location>
        <begin position="91"/>
        <end position="112"/>
    </location>
</feature>
<feature type="transmembrane region" description="Helical" evidence="8">
    <location>
        <begin position="20"/>
        <end position="38"/>
    </location>
</feature>
<evidence type="ECO:0000256" key="8">
    <source>
        <dbReference type="RuleBase" id="RU361233"/>
    </source>
</evidence>
<reference evidence="10" key="1">
    <citation type="submission" date="2022-07" db="EMBL/GenBank/DDBJ databases">
        <authorList>
            <person name="Macas J."/>
            <person name="Novak P."/>
            <person name="Neumann P."/>
        </authorList>
    </citation>
    <scope>NUCLEOTIDE SEQUENCE</scope>
</reference>
<comment type="similarity">
    <text evidence="2 8">Belongs to the Casparian strip membrane proteins (CASP) family.</text>
</comment>
<dbReference type="Pfam" id="PF04535">
    <property type="entry name" value="CASP_dom"/>
    <property type="match status" value="1"/>
</dbReference>
<dbReference type="PANTHER" id="PTHR32021">
    <property type="entry name" value="CASP-LIKE PROTEIN 5B3"/>
    <property type="match status" value="1"/>
</dbReference>
<evidence type="ECO:0000259" key="9">
    <source>
        <dbReference type="Pfam" id="PF04535"/>
    </source>
</evidence>
<dbReference type="Proteomes" id="UP001152484">
    <property type="component" value="Unassembled WGS sequence"/>
</dbReference>
<evidence type="ECO:0000256" key="7">
    <source>
        <dbReference type="ARBA" id="ARBA00023136"/>
    </source>
</evidence>
<comment type="subunit">
    <text evidence="3 8">Homodimer and heterodimers.</text>
</comment>
<feature type="transmembrane region" description="Helical" evidence="8">
    <location>
        <begin position="124"/>
        <end position="147"/>
    </location>
</feature>
<comment type="caution">
    <text evidence="10">The sequence shown here is derived from an EMBL/GenBank/DDBJ whole genome shotgun (WGS) entry which is preliminary data.</text>
</comment>
<dbReference type="GO" id="GO:0005886">
    <property type="term" value="C:plasma membrane"/>
    <property type="evidence" value="ECO:0007669"/>
    <property type="project" value="UniProtKB-SubCell"/>
</dbReference>
<keyword evidence="6 8" id="KW-1133">Transmembrane helix</keyword>
<proteinExistence type="inferred from homology"/>
<evidence type="ECO:0000313" key="10">
    <source>
        <dbReference type="EMBL" id="CAH9084257.1"/>
    </source>
</evidence>
<feature type="domain" description="Casparian strip membrane protein" evidence="9">
    <location>
        <begin position="11"/>
        <end position="135"/>
    </location>
</feature>
<accession>A0A9P0Z2R1</accession>
<gene>
    <name evidence="10" type="ORF">CEURO_LOCUS8936</name>
</gene>
<evidence type="ECO:0000256" key="5">
    <source>
        <dbReference type="ARBA" id="ARBA00022692"/>
    </source>
</evidence>
<feature type="transmembrane region" description="Helical" evidence="8">
    <location>
        <begin position="45"/>
        <end position="71"/>
    </location>
</feature>
<evidence type="ECO:0000313" key="11">
    <source>
        <dbReference type="Proteomes" id="UP001152484"/>
    </source>
</evidence>
<evidence type="ECO:0000256" key="2">
    <source>
        <dbReference type="ARBA" id="ARBA00007651"/>
    </source>
</evidence>
<dbReference type="EMBL" id="CAMAPE010000017">
    <property type="protein sequence ID" value="CAH9084257.1"/>
    <property type="molecule type" value="Genomic_DNA"/>
</dbReference>